<feature type="compositionally biased region" description="Low complexity" evidence="1">
    <location>
        <begin position="43"/>
        <end position="68"/>
    </location>
</feature>
<reference evidence="3 4" key="1">
    <citation type="journal article" date="2020" name="G3 (Bethesda)">
        <title>Improved Reference Genome for Cyclotella cryptica CCMP332, a Model for Cell Wall Morphogenesis, Salinity Adaptation, and Lipid Production in Diatoms (Bacillariophyta).</title>
        <authorList>
            <person name="Roberts W.R."/>
            <person name="Downey K.M."/>
            <person name="Ruck E.C."/>
            <person name="Traller J.C."/>
            <person name="Alverson A.J."/>
        </authorList>
    </citation>
    <scope>NUCLEOTIDE SEQUENCE [LARGE SCALE GENOMIC DNA]</scope>
    <source>
        <strain evidence="3 4">CCMP332</strain>
    </source>
</reference>
<dbReference type="AlphaFoldDB" id="A0ABD3QGJ6"/>
<feature type="transmembrane region" description="Helical" evidence="2">
    <location>
        <begin position="597"/>
        <end position="620"/>
    </location>
</feature>
<protein>
    <recommendedName>
        <fullName evidence="5">Man1/Src1 C-terminal domain-containing protein</fullName>
    </recommendedName>
</protein>
<feature type="compositionally biased region" description="Pro residues" evidence="1">
    <location>
        <begin position="463"/>
        <end position="474"/>
    </location>
</feature>
<proteinExistence type="predicted"/>
<dbReference type="Proteomes" id="UP001516023">
    <property type="component" value="Unassembled WGS sequence"/>
</dbReference>
<organism evidence="3 4">
    <name type="scientific">Cyclotella cryptica</name>
    <dbReference type="NCBI Taxonomy" id="29204"/>
    <lineage>
        <taxon>Eukaryota</taxon>
        <taxon>Sar</taxon>
        <taxon>Stramenopiles</taxon>
        <taxon>Ochrophyta</taxon>
        <taxon>Bacillariophyta</taxon>
        <taxon>Coscinodiscophyceae</taxon>
        <taxon>Thalassiosirophycidae</taxon>
        <taxon>Stephanodiscales</taxon>
        <taxon>Stephanodiscaceae</taxon>
        <taxon>Cyclotella</taxon>
    </lineage>
</organism>
<name>A0ABD3QGJ6_9STRA</name>
<keyword evidence="2" id="KW-0472">Membrane</keyword>
<feature type="compositionally biased region" description="Low complexity" evidence="1">
    <location>
        <begin position="235"/>
        <end position="250"/>
    </location>
</feature>
<feature type="compositionally biased region" description="Low complexity" evidence="1">
    <location>
        <begin position="76"/>
        <end position="104"/>
    </location>
</feature>
<feature type="compositionally biased region" description="Basic and acidic residues" evidence="1">
    <location>
        <begin position="171"/>
        <end position="196"/>
    </location>
</feature>
<feature type="region of interest" description="Disordered" evidence="1">
    <location>
        <begin position="435"/>
        <end position="483"/>
    </location>
</feature>
<comment type="caution">
    <text evidence="3">The sequence shown here is derived from an EMBL/GenBank/DDBJ whole genome shotgun (WGS) entry which is preliminary data.</text>
</comment>
<gene>
    <name evidence="3" type="ORF">HJC23_013905</name>
</gene>
<keyword evidence="4" id="KW-1185">Reference proteome</keyword>
<evidence type="ECO:0000313" key="4">
    <source>
        <dbReference type="Proteomes" id="UP001516023"/>
    </source>
</evidence>
<evidence type="ECO:0000256" key="2">
    <source>
        <dbReference type="SAM" id="Phobius"/>
    </source>
</evidence>
<feature type="compositionally biased region" description="Acidic residues" evidence="1">
    <location>
        <begin position="145"/>
        <end position="157"/>
    </location>
</feature>
<accession>A0ABD3QGJ6</accession>
<keyword evidence="2" id="KW-1133">Transmembrane helix</keyword>
<sequence>MPPKRKATEIPSDNDDTTNDNRSPKKAKSTLAQRQAEARAKAKLYAATLRAKNEGTASSPAAASSSSPKPKRTRKSTGAYSSASDGESVSSSASLRRRSTGTSTAVSRRKGRSAATTAALASGEFVFQPPETIVEEPTIDKEEDAKEGEDEEGEMEEAAVGPSGTPVRSPDYVEKSIRATTPHKSESQEQNRSTEKKTKKKLMSPEEKEAQKKKKMAQLERARAFGEGLMKKKSAASLSSPDGSASPPAATRNTAASDAPSSGASTAASLPPAQIHVAAAAKPPMSYSTAPSKSSAPPAALANIFAPTKKYIAHRPALLDKDSDAKKFDPNAPFPRPGYKLPTAAYCGCGPTPAYSRTVAAASTLSDVCLTDAMGEDATSSAGHSGVTYRKRESYSSKLGHMNDGLPAVDPPFGQYKRQGSNGIEPLGIEMDAEEDSARKRHAVDPEPSVLPSRPLVETVRSPPLPSPSKPSPPTMSTTTPTDKSVLNASIAKALALVTSVSDKNRQRRAALGIKSDGVVASRNDNTLVQTLREQTTQEVDDSSREEEEVVCRKSPAMENIALEKPPDVAEECDANAEQEMNPINDETTPRSFGAKLMSGLSSLLFAVMMAQMAFGVYYITSNFLFDSTTTLSNEKKTWSPHTLLGRVKPPAAEVIQHQCFIDRPHDFFHPNETLDEERCEGKYIKCPQWGRCHGGKLYDCEDAGSRFDGLLRFVPNHGGDECVPSKEALDIIDFVKETLMSMTVVQYCNVWDKLGKGDVIISEDDAHPLFRMEKVVDKMRSMAEGTTILNGTDVSMQLLMWLQPVNSSVLRFGSFFGEEEGVIDSIGLATGVSPNSLPLPLVCSMRIMTLDLLIFSLGALAYLTKFAWYSISTYTIPSVIFLVLLYIGNLYMKRRRRLEKINTLLEPVLEQVYDRLAVCDNNEGYAALMLRDDIGHDMYPTKLRERTFLYNEVWPRVVLEVHSDNRVRKFRKEANGKNLEHWDFHKQPKKGRLLRKSLGESARKLNVGAKVESPSVGRDP</sequence>
<feature type="transmembrane region" description="Helical" evidence="2">
    <location>
        <begin position="875"/>
        <end position="893"/>
    </location>
</feature>
<evidence type="ECO:0000313" key="3">
    <source>
        <dbReference type="EMBL" id="KAL3799450.1"/>
    </source>
</evidence>
<keyword evidence="2" id="KW-0812">Transmembrane</keyword>
<dbReference type="EMBL" id="JABMIG020000039">
    <property type="protein sequence ID" value="KAL3799450.1"/>
    <property type="molecule type" value="Genomic_DNA"/>
</dbReference>
<feature type="compositionally biased region" description="Polar residues" evidence="1">
    <location>
        <begin position="251"/>
        <end position="268"/>
    </location>
</feature>
<evidence type="ECO:0008006" key="5">
    <source>
        <dbReference type="Google" id="ProtNLM"/>
    </source>
</evidence>
<evidence type="ECO:0000256" key="1">
    <source>
        <dbReference type="SAM" id="MobiDB-lite"/>
    </source>
</evidence>
<feature type="transmembrane region" description="Helical" evidence="2">
    <location>
        <begin position="848"/>
        <end position="869"/>
    </location>
</feature>
<feature type="region of interest" description="Disordered" evidence="1">
    <location>
        <begin position="1"/>
        <end position="270"/>
    </location>
</feature>